<reference evidence="1" key="1">
    <citation type="journal article" date="2014" name="Front. Microbiol.">
        <title>High frequency of phylogenetically diverse reductive dehalogenase-homologous genes in deep subseafloor sedimentary metagenomes.</title>
        <authorList>
            <person name="Kawai M."/>
            <person name="Futagami T."/>
            <person name="Toyoda A."/>
            <person name="Takaki Y."/>
            <person name="Nishi S."/>
            <person name="Hori S."/>
            <person name="Arai W."/>
            <person name="Tsubouchi T."/>
            <person name="Morono Y."/>
            <person name="Uchiyama I."/>
            <person name="Ito T."/>
            <person name="Fujiyama A."/>
            <person name="Inagaki F."/>
            <person name="Takami H."/>
        </authorList>
    </citation>
    <scope>NUCLEOTIDE SEQUENCE</scope>
    <source>
        <strain evidence="1">Expedition CK06-06</strain>
    </source>
</reference>
<evidence type="ECO:0000313" key="1">
    <source>
        <dbReference type="EMBL" id="GAJ19236.1"/>
    </source>
</evidence>
<protein>
    <submittedName>
        <fullName evidence="1">Uncharacterized protein</fullName>
    </submittedName>
</protein>
<organism evidence="1">
    <name type="scientific">marine sediment metagenome</name>
    <dbReference type="NCBI Taxonomy" id="412755"/>
    <lineage>
        <taxon>unclassified sequences</taxon>
        <taxon>metagenomes</taxon>
        <taxon>ecological metagenomes</taxon>
    </lineage>
</organism>
<proteinExistence type="predicted"/>
<dbReference type="EMBL" id="BARW01037935">
    <property type="protein sequence ID" value="GAJ19236.1"/>
    <property type="molecule type" value="Genomic_DNA"/>
</dbReference>
<feature type="non-terminal residue" evidence="1">
    <location>
        <position position="1"/>
    </location>
</feature>
<sequence length="64" mass="7034">TIRYFIIQDGDFPQTILATGSHTTNIPTTELSFGFGIQAGAAVEKSLFVDYVKSVQKRVIEAIE</sequence>
<accession>X1VQY0</accession>
<name>X1VQY0_9ZZZZ</name>
<dbReference type="AlphaFoldDB" id="X1VQY0"/>
<comment type="caution">
    <text evidence="1">The sequence shown here is derived from an EMBL/GenBank/DDBJ whole genome shotgun (WGS) entry which is preliminary data.</text>
</comment>
<gene>
    <name evidence="1" type="ORF">S12H4_58415</name>
</gene>